<keyword evidence="3" id="KW-0862">Zinc</keyword>
<sequence length="116" mass="13596">MNIPELKCSYSRTKYGNPVIEMGGYRYNRVHKRMNGPRARWTCVKNPAGCRAYLVTIDDHKHRGLVVGRHRYNLVVKRGNYVKDHWRCVKRNTGCRAVVHTLQDVVVMIKENHNHP</sequence>
<protein>
    <recommendedName>
        <fullName evidence="4">FLYWCH-type domain-containing protein</fullName>
    </recommendedName>
</protein>
<evidence type="ECO:0000313" key="5">
    <source>
        <dbReference type="EMBL" id="KAG7309939.1"/>
    </source>
</evidence>
<feature type="domain" description="FLYWCH-type" evidence="4">
    <location>
        <begin position="64"/>
        <end position="115"/>
    </location>
</feature>
<dbReference type="Proteomes" id="UP000823941">
    <property type="component" value="Chromosome 6"/>
</dbReference>
<dbReference type="Pfam" id="PF04500">
    <property type="entry name" value="FLYWCH"/>
    <property type="match status" value="2"/>
</dbReference>
<dbReference type="EMBL" id="JAHIBW010000006">
    <property type="protein sequence ID" value="KAG7309939.1"/>
    <property type="molecule type" value="Genomic_DNA"/>
</dbReference>
<gene>
    <name evidence="5" type="ORF">JYU34_004454</name>
</gene>
<evidence type="ECO:0000313" key="6">
    <source>
        <dbReference type="Proteomes" id="UP000823941"/>
    </source>
</evidence>
<keyword evidence="6" id="KW-1185">Reference proteome</keyword>
<dbReference type="Gene3D" id="2.20.25.240">
    <property type="match status" value="2"/>
</dbReference>
<name>A0ABQ7QY20_PLUXY</name>
<keyword evidence="2" id="KW-0863">Zinc-finger</keyword>
<feature type="domain" description="FLYWCH-type" evidence="4">
    <location>
        <begin position="10"/>
        <end position="62"/>
    </location>
</feature>
<evidence type="ECO:0000259" key="4">
    <source>
        <dbReference type="Pfam" id="PF04500"/>
    </source>
</evidence>
<evidence type="ECO:0000256" key="1">
    <source>
        <dbReference type="ARBA" id="ARBA00022723"/>
    </source>
</evidence>
<comment type="caution">
    <text evidence="5">The sequence shown here is derived from an EMBL/GenBank/DDBJ whole genome shotgun (WGS) entry which is preliminary data.</text>
</comment>
<accession>A0ABQ7QY20</accession>
<dbReference type="InterPro" id="IPR007588">
    <property type="entry name" value="Znf_FLYWCH"/>
</dbReference>
<keyword evidence="1" id="KW-0479">Metal-binding</keyword>
<reference evidence="5 6" key="1">
    <citation type="submission" date="2021-06" db="EMBL/GenBank/DDBJ databases">
        <title>A haploid diamondback moth (Plutella xylostella L.) genome assembly resolves 31 chromosomes and identifies a diamide resistance mutation.</title>
        <authorList>
            <person name="Ward C.M."/>
            <person name="Perry K.D."/>
            <person name="Baker G."/>
            <person name="Powis K."/>
            <person name="Heckel D.G."/>
            <person name="Baxter S.W."/>
        </authorList>
    </citation>
    <scope>NUCLEOTIDE SEQUENCE [LARGE SCALE GENOMIC DNA]</scope>
    <source>
        <strain evidence="5 6">LV</strain>
        <tissue evidence="5">Single pupa</tissue>
    </source>
</reference>
<organism evidence="5 6">
    <name type="scientific">Plutella xylostella</name>
    <name type="common">Diamondback moth</name>
    <name type="synonym">Plutella maculipennis</name>
    <dbReference type="NCBI Taxonomy" id="51655"/>
    <lineage>
        <taxon>Eukaryota</taxon>
        <taxon>Metazoa</taxon>
        <taxon>Ecdysozoa</taxon>
        <taxon>Arthropoda</taxon>
        <taxon>Hexapoda</taxon>
        <taxon>Insecta</taxon>
        <taxon>Pterygota</taxon>
        <taxon>Neoptera</taxon>
        <taxon>Endopterygota</taxon>
        <taxon>Lepidoptera</taxon>
        <taxon>Glossata</taxon>
        <taxon>Ditrysia</taxon>
        <taxon>Yponomeutoidea</taxon>
        <taxon>Plutellidae</taxon>
        <taxon>Plutella</taxon>
    </lineage>
</organism>
<evidence type="ECO:0000256" key="2">
    <source>
        <dbReference type="ARBA" id="ARBA00022771"/>
    </source>
</evidence>
<evidence type="ECO:0000256" key="3">
    <source>
        <dbReference type="ARBA" id="ARBA00022833"/>
    </source>
</evidence>
<proteinExistence type="predicted"/>